<dbReference type="Pfam" id="PF14255">
    <property type="entry name" value="Zn_ribbon_21"/>
    <property type="match status" value="1"/>
</dbReference>
<dbReference type="AlphaFoldDB" id="K2JTW4"/>
<dbReference type="STRING" id="740709.A10D4_01552"/>
<proteinExistence type="predicted"/>
<dbReference type="RefSeq" id="WP_008487280.1">
    <property type="nucleotide sequence ID" value="NZ_AMRG01000002.1"/>
</dbReference>
<dbReference type="eggNOG" id="ENOG50331EB">
    <property type="taxonomic scope" value="Bacteria"/>
</dbReference>
<comment type="caution">
    <text evidence="1">The sequence shown here is derived from an EMBL/GenBank/DDBJ whole genome shotgun (WGS) entry which is preliminary data.</text>
</comment>
<dbReference type="PIRSF" id="PIRSF037225">
    <property type="entry name" value="UCP037225"/>
    <property type="match status" value="1"/>
</dbReference>
<protein>
    <submittedName>
        <fullName evidence="1">Zn-ribbon protein</fullName>
    </submittedName>
</protein>
<organism evidence="1 2">
    <name type="scientific">Idiomarina xiamenensis 10-D-4</name>
    <dbReference type="NCBI Taxonomy" id="740709"/>
    <lineage>
        <taxon>Bacteria</taxon>
        <taxon>Pseudomonadati</taxon>
        <taxon>Pseudomonadota</taxon>
        <taxon>Gammaproteobacteria</taxon>
        <taxon>Alteromonadales</taxon>
        <taxon>Idiomarinaceae</taxon>
        <taxon>Idiomarina</taxon>
    </lineage>
</organism>
<evidence type="ECO:0000313" key="2">
    <source>
        <dbReference type="Proteomes" id="UP000014115"/>
    </source>
</evidence>
<keyword evidence="2" id="KW-1185">Reference proteome</keyword>
<evidence type="ECO:0000313" key="1">
    <source>
        <dbReference type="EMBL" id="EKE86886.1"/>
    </source>
</evidence>
<dbReference type="InterPro" id="IPR017143">
    <property type="entry name" value="UCP037225"/>
</dbReference>
<dbReference type="EMBL" id="AMRG01000002">
    <property type="protein sequence ID" value="EKE86886.1"/>
    <property type="molecule type" value="Genomic_DNA"/>
</dbReference>
<dbReference type="PATRIC" id="fig|740709.3.peg.312"/>
<accession>K2JTW4</accession>
<sequence>MLAQKLVSHSVACPYCGHHIHLAIDASAGDQDYQDECAACGDSIHVFVQGNAHDDGVEVRIEGNDEQFY</sequence>
<dbReference type="InterPro" id="IPR025990">
    <property type="entry name" value="zinc_ribbon_bacterial"/>
</dbReference>
<name>K2JTW4_9GAMM</name>
<dbReference type="OrthoDB" id="9814566at2"/>
<dbReference type="Proteomes" id="UP000014115">
    <property type="component" value="Unassembled WGS sequence"/>
</dbReference>
<reference evidence="1 2" key="1">
    <citation type="journal article" date="2012" name="J. Bacteriol.">
        <title>Genome Sequence of Idiomarina xiamenensis Type Strain 10-D-4.</title>
        <authorList>
            <person name="Lai Q."/>
            <person name="Wang L."/>
            <person name="Wang W."/>
            <person name="Shao Z."/>
        </authorList>
    </citation>
    <scope>NUCLEOTIDE SEQUENCE [LARGE SCALE GENOMIC DNA]</scope>
    <source>
        <strain evidence="1 2">10-D-4</strain>
    </source>
</reference>
<gene>
    <name evidence="1" type="ORF">A10D4_01552</name>
</gene>